<feature type="compositionally biased region" description="Polar residues" evidence="1">
    <location>
        <begin position="81"/>
        <end position="94"/>
    </location>
</feature>
<organism evidence="2 4">
    <name type="scientific">Rotaria magnacalcarata</name>
    <dbReference type="NCBI Taxonomy" id="392030"/>
    <lineage>
        <taxon>Eukaryota</taxon>
        <taxon>Metazoa</taxon>
        <taxon>Spiralia</taxon>
        <taxon>Gnathifera</taxon>
        <taxon>Rotifera</taxon>
        <taxon>Eurotatoria</taxon>
        <taxon>Bdelloidea</taxon>
        <taxon>Philodinida</taxon>
        <taxon>Philodinidae</taxon>
        <taxon>Rotaria</taxon>
    </lineage>
</organism>
<dbReference type="Proteomes" id="UP000663834">
    <property type="component" value="Unassembled WGS sequence"/>
</dbReference>
<reference evidence="2" key="1">
    <citation type="submission" date="2021-02" db="EMBL/GenBank/DDBJ databases">
        <authorList>
            <person name="Nowell W R."/>
        </authorList>
    </citation>
    <scope>NUCLEOTIDE SEQUENCE</scope>
</reference>
<feature type="compositionally biased region" description="Polar residues" evidence="1">
    <location>
        <begin position="15"/>
        <end position="38"/>
    </location>
</feature>
<evidence type="ECO:0000313" key="3">
    <source>
        <dbReference type="EMBL" id="CAF5189851.1"/>
    </source>
</evidence>
<dbReference type="AlphaFoldDB" id="A0A815K668"/>
<protein>
    <submittedName>
        <fullName evidence="2">Uncharacterized protein</fullName>
    </submittedName>
</protein>
<dbReference type="OrthoDB" id="10040073at2759"/>
<proteinExistence type="predicted"/>
<evidence type="ECO:0000313" key="2">
    <source>
        <dbReference type="EMBL" id="CAF1385652.1"/>
    </source>
</evidence>
<feature type="region of interest" description="Disordered" evidence="1">
    <location>
        <begin position="1"/>
        <end position="58"/>
    </location>
</feature>
<dbReference type="Proteomes" id="UP000681720">
    <property type="component" value="Unassembled WGS sequence"/>
</dbReference>
<comment type="caution">
    <text evidence="2">The sequence shown here is derived from an EMBL/GenBank/DDBJ whole genome shotgun (WGS) entry which is preliminary data.</text>
</comment>
<name>A0A815K668_9BILA</name>
<evidence type="ECO:0000313" key="4">
    <source>
        <dbReference type="Proteomes" id="UP000663834"/>
    </source>
</evidence>
<sequence length="163" mass="18358">MAQRNAMSTRDESTSTKQQTSSARYQSSFSQPTPSTISNEEKSNRRRRLTLPVPLNNNSSLSKAERYIILKSLMLSSPDEQTAISPETLSSKQSGIRPMQCPPSHNARMQQWYQGQAYNIAKKEKYRYVYGPPLSSPARTPTSLSESLFSTSYSKPISANRKK</sequence>
<feature type="region of interest" description="Disordered" evidence="1">
    <location>
        <begin position="132"/>
        <end position="163"/>
    </location>
</feature>
<feature type="compositionally biased region" description="Low complexity" evidence="1">
    <location>
        <begin position="142"/>
        <end position="154"/>
    </location>
</feature>
<feature type="region of interest" description="Disordered" evidence="1">
    <location>
        <begin position="81"/>
        <end position="105"/>
    </location>
</feature>
<accession>A0A815K668</accession>
<dbReference type="EMBL" id="CAJOBJ010336731">
    <property type="protein sequence ID" value="CAF5189851.1"/>
    <property type="molecule type" value="Genomic_DNA"/>
</dbReference>
<dbReference type="EMBL" id="CAJNOW010003548">
    <property type="protein sequence ID" value="CAF1385652.1"/>
    <property type="molecule type" value="Genomic_DNA"/>
</dbReference>
<gene>
    <name evidence="3" type="ORF">GIL414_LOCUS72584</name>
    <name evidence="2" type="ORF">KQP761_LOCUS8948</name>
</gene>
<evidence type="ECO:0000256" key="1">
    <source>
        <dbReference type="SAM" id="MobiDB-lite"/>
    </source>
</evidence>